<reference evidence="2" key="2">
    <citation type="journal article" date="2018" name="Mol. Plant Microbe Interact.">
        <title>Genome sequence resources for the wheat stripe rust pathogen (Puccinia striiformis f. sp. tritici) and the barley stripe rust pathogen (Puccinia striiformis f. sp. hordei).</title>
        <authorList>
            <person name="Xia C."/>
            <person name="Wang M."/>
            <person name="Yin C."/>
            <person name="Cornejo O.E."/>
            <person name="Hulbert S.H."/>
            <person name="Chen X."/>
        </authorList>
    </citation>
    <scope>NUCLEOTIDE SEQUENCE [LARGE SCALE GENOMIC DNA]</scope>
    <source>
        <strain evidence="2">93-210</strain>
    </source>
</reference>
<proteinExistence type="predicted"/>
<dbReference type="EMBL" id="CM045877">
    <property type="protein sequence ID" value="KAI7940897.1"/>
    <property type="molecule type" value="Genomic_DNA"/>
</dbReference>
<comment type="caution">
    <text evidence="1">The sequence shown here is derived from an EMBL/GenBank/DDBJ whole genome shotgun (WGS) entry which is preliminary data.</text>
</comment>
<sequence length="79" mass="9161">MLLSRIGLPWRSNNELLDRPMQEQGWYSDHPPLLGHRRKNRDSTGQHILLLGFSSPILACKAPSTCPILNRSREEERIR</sequence>
<accession>A0ACC0DZF9</accession>
<reference evidence="2" key="1">
    <citation type="journal article" date="2018" name="BMC Genomics">
        <title>Genomic insights into host adaptation between the wheat stripe rust pathogen (Puccinia striiformis f. sp. tritici) and the barley stripe rust pathogen (Puccinia striiformis f. sp. hordei).</title>
        <authorList>
            <person name="Xia C."/>
            <person name="Wang M."/>
            <person name="Yin C."/>
            <person name="Cornejo O.E."/>
            <person name="Hulbert S.H."/>
            <person name="Chen X."/>
        </authorList>
    </citation>
    <scope>NUCLEOTIDE SEQUENCE [LARGE SCALE GENOMIC DNA]</scope>
    <source>
        <strain evidence="2">93-210</strain>
    </source>
</reference>
<dbReference type="Proteomes" id="UP001060170">
    <property type="component" value="Chromosome 13"/>
</dbReference>
<keyword evidence="2" id="KW-1185">Reference proteome</keyword>
<evidence type="ECO:0000313" key="2">
    <source>
        <dbReference type="Proteomes" id="UP001060170"/>
    </source>
</evidence>
<reference evidence="1 2" key="3">
    <citation type="journal article" date="2022" name="Microbiol. Spectr.">
        <title>Folding features and dynamics of 3D genome architecture in plant fungal pathogens.</title>
        <authorList>
            <person name="Xia C."/>
        </authorList>
    </citation>
    <scope>NUCLEOTIDE SEQUENCE [LARGE SCALE GENOMIC DNA]</scope>
    <source>
        <strain evidence="1 2">93-210</strain>
    </source>
</reference>
<evidence type="ECO:0000313" key="1">
    <source>
        <dbReference type="EMBL" id="KAI7940897.1"/>
    </source>
</evidence>
<organism evidence="1 2">
    <name type="scientific">Puccinia striiformis f. sp. tritici</name>
    <dbReference type="NCBI Taxonomy" id="168172"/>
    <lineage>
        <taxon>Eukaryota</taxon>
        <taxon>Fungi</taxon>
        <taxon>Dikarya</taxon>
        <taxon>Basidiomycota</taxon>
        <taxon>Pucciniomycotina</taxon>
        <taxon>Pucciniomycetes</taxon>
        <taxon>Pucciniales</taxon>
        <taxon>Pucciniaceae</taxon>
        <taxon>Puccinia</taxon>
    </lineage>
</organism>
<name>A0ACC0DZF9_9BASI</name>
<gene>
    <name evidence="1" type="ORF">MJO28_013182</name>
</gene>
<protein>
    <submittedName>
        <fullName evidence="1">Uncharacterized protein</fullName>
    </submittedName>
</protein>